<accession>A0A1F5FGJ3</accession>
<dbReference type="SUPFAM" id="SSF50199">
    <property type="entry name" value="Staphylococcal nuclease"/>
    <property type="match status" value="1"/>
</dbReference>
<evidence type="ECO:0000313" key="7">
    <source>
        <dbReference type="Proteomes" id="UP000176682"/>
    </source>
</evidence>
<evidence type="ECO:0000256" key="4">
    <source>
        <dbReference type="SAM" id="Phobius"/>
    </source>
</evidence>
<dbReference type="InterPro" id="IPR035437">
    <property type="entry name" value="SNase_OB-fold_sf"/>
</dbReference>
<dbReference type="GO" id="GO:0004519">
    <property type="term" value="F:endonuclease activity"/>
    <property type="evidence" value="ECO:0007669"/>
    <property type="project" value="UniProtKB-KW"/>
</dbReference>
<dbReference type="PANTHER" id="PTHR12302">
    <property type="entry name" value="EBNA2 BINDING PROTEIN P100"/>
    <property type="match status" value="1"/>
</dbReference>
<dbReference type="PANTHER" id="PTHR12302:SF3">
    <property type="entry name" value="SERINE_THREONINE-PROTEIN KINASE 31"/>
    <property type="match status" value="1"/>
</dbReference>
<keyword evidence="1" id="KW-0540">Nuclease</keyword>
<keyword evidence="4" id="KW-0812">Transmembrane</keyword>
<protein>
    <recommendedName>
        <fullName evidence="5">TNase-like domain-containing protein</fullName>
    </recommendedName>
</protein>
<dbReference type="AlphaFoldDB" id="A0A1F5FGJ3"/>
<dbReference type="Pfam" id="PF00565">
    <property type="entry name" value="SNase"/>
    <property type="match status" value="1"/>
</dbReference>
<dbReference type="Proteomes" id="UP000176682">
    <property type="component" value="Unassembled WGS sequence"/>
</dbReference>
<dbReference type="GO" id="GO:0016787">
    <property type="term" value="F:hydrolase activity"/>
    <property type="evidence" value="ECO:0007669"/>
    <property type="project" value="UniProtKB-KW"/>
</dbReference>
<dbReference type="PROSITE" id="PS50830">
    <property type="entry name" value="TNASE_3"/>
    <property type="match status" value="1"/>
</dbReference>
<dbReference type="Gene3D" id="2.40.50.90">
    <property type="match status" value="1"/>
</dbReference>
<evidence type="ECO:0000313" key="6">
    <source>
        <dbReference type="EMBL" id="OGD78667.1"/>
    </source>
</evidence>
<keyword evidence="4" id="KW-0472">Membrane</keyword>
<evidence type="ECO:0000259" key="5">
    <source>
        <dbReference type="PROSITE" id="PS50830"/>
    </source>
</evidence>
<evidence type="ECO:0000256" key="1">
    <source>
        <dbReference type="ARBA" id="ARBA00022722"/>
    </source>
</evidence>
<reference evidence="6 7" key="1">
    <citation type="journal article" date="2016" name="Nat. Commun.">
        <title>Thousands of microbial genomes shed light on interconnected biogeochemical processes in an aquifer system.</title>
        <authorList>
            <person name="Anantharaman K."/>
            <person name="Brown C.T."/>
            <person name="Hug L.A."/>
            <person name="Sharon I."/>
            <person name="Castelle C.J."/>
            <person name="Probst A.J."/>
            <person name="Thomas B.C."/>
            <person name="Singh A."/>
            <person name="Wilkins M.J."/>
            <person name="Karaoz U."/>
            <person name="Brodie E.L."/>
            <person name="Williams K.H."/>
            <person name="Hubbard S.S."/>
            <person name="Banfield J.F."/>
        </authorList>
    </citation>
    <scope>NUCLEOTIDE SEQUENCE [LARGE SCALE GENOMIC DNA]</scope>
</reference>
<dbReference type="SMART" id="SM00318">
    <property type="entry name" value="SNc"/>
    <property type="match status" value="1"/>
</dbReference>
<keyword evidence="3" id="KW-0378">Hydrolase</keyword>
<dbReference type="EMBL" id="MFAM01000039">
    <property type="protein sequence ID" value="OGD78667.1"/>
    <property type="molecule type" value="Genomic_DNA"/>
</dbReference>
<dbReference type="InterPro" id="IPR016071">
    <property type="entry name" value="Staphylococal_nuclease_OB-fold"/>
</dbReference>
<evidence type="ECO:0000256" key="2">
    <source>
        <dbReference type="ARBA" id="ARBA00022759"/>
    </source>
</evidence>
<feature type="transmembrane region" description="Helical" evidence="4">
    <location>
        <begin position="12"/>
        <end position="34"/>
    </location>
</feature>
<feature type="domain" description="TNase-like" evidence="5">
    <location>
        <begin position="45"/>
        <end position="157"/>
    </location>
</feature>
<keyword evidence="4" id="KW-1133">Transmembrane helix</keyword>
<proteinExistence type="predicted"/>
<keyword evidence="2" id="KW-0255">Endonuclease</keyword>
<evidence type="ECO:0000256" key="3">
    <source>
        <dbReference type="ARBA" id="ARBA00022801"/>
    </source>
</evidence>
<comment type="caution">
    <text evidence="6">The sequence shown here is derived from an EMBL/GenBank/DDBJ whole genome shotgun (WGS) entry which is preliminary data.</text>
</comment>
<name>A0A1F5FGJ3_9BACT</name>
<sequence length="231" mass="26053">MKLVKKKGKLGINKLVVGSSVLAAVAFLTVVNIYGRRIDWPAYEVREVVDGDTFYTTEGLMIRLAALDAPERSLCGGEEAAEALRKLIMGKKLYIRAVAKDRYERLLSYVYTDKELVNEKLLIEGLARYDSPGPLLEEEMKAAGDKAKKENRGVFGEKCTQTINREKPECVIKGNTSFNGGKIPMYRFPECAQYKTTLVQLYLGDRWFCSEEEARKAGFVKGSDCAEKKWR</sequence>
<gene>
    <name evidence="6" type="ORF">A2368_02015</name>
</gene>
<organism evidence="6 7">
    <name type="scientific">Candidatus Collierbacteria bacterium RIFOXYB1_FULL_49_13</name>
    <dbReference type="NCBI Taxonomy" id="1817728"/>
    <lineage>
        <taxon>Bacteria</taxon>
        <taxon>Candidatus Collieribacteriota</taxon>
    </lineage>
</organism>